<comment type="caution">
    <text evidence="1">The sequence shown here is derived from an EMBL/GenBank/DDBJ whole genome shotgun (WGS) entry which is preliminary data.</text>
</comment>
<organism evidence="1 2">
    <name type="scientific">Micromonospora lupini str. Lupac 08</name>
    <dbReference type="NCBI Taxonomy" id="1150864"/>
    <lineage>
        <taxon>Bacteria</taxon>
        <taxon>Bacillati</taxon>
        <taxon>Actinomycetota</taxon>
        <taxon>Actinomycetes</taxon>
        <taxon>Micromonosporales</taxon>
        <taxon>Micromonosporaceae</taxon>
        <taxon>Micromonospora</taxon>
    </lineage>
</organism>
<dbReference type="AlphaFoldDB" id="I0KYD4"/>
<sequence>MSDLQRHAPVRPFWFCAADAQPWPCGRARADLAAEYIDESRFLAMDMADCLGEATRDLCGLYPEPPNPVEMYARFLGWVRHLAINRFRNAERFRSRPDASAEEQ</sequence>
<name>I0KYD4_9ACTN</name>
<dbReference type="EMBL" id="CAIE01000014">
    <property type="protein sequence ID" value="CCH16581.1"/>
    <property type="molecule type" value="Genomic_DNA"/>
</dbReference>
<dbReference type="Proteomes" id="UP000003448">
    <property type="component" value="Unassembled WGS sequence"/>
</dbReference>
<reference evidence="2" key="1">
    <citation type="journal article" date="2012" name="J. Bacteriol.">
        <title>Genome Sequence of Micromonospora lupini Lupac 08, Isolated from Root Nodules of Lupinus angustifolius.</title>
        <authorList>
            <person name="Alonso-Vega P."/>
            <person name="Normand P."/>
            <person name="Bacigalupe R."/>
            <person name="Pujic P."/>
            <person name="Lajus A."/>
            <person name="Vallenet D."/>
            <person name="Carro L."/>
            <person name="Coll P."/>
            <person name="Trujillo M.E."/>
        </authorList>
    </citation>
    <scope>NUCLEOTIDE SEQUENCE [LARGE SCALE GENOMIC DNA]</scope>
    <source>
        <strain evidence="2">Lupac 08</strain>
    </source>
</reference>
<evidence type="ECO:0000313" key="2">
    <source>
        <dbReference type="Proteomes" id="UP000003448"/>
    </source>
</evidence>
<accession>I0KYD4</accession>
<proteinExistence type="predicted"/>
<dbReference type="RefSeq" id="WP_007456573.1">
    <property type="nucleotide sequence ID" value="NZ_HF570108.1"/>
</dbReference>
<gene>
    <name evidence="1" type="ORF">MILUP08_41495</name>
</gene>
<protein>
    <submittedName>
        <fullName evidence="1">Uncharacterized protein</fullName>
    </submittedName>
</protein>
<keyword evidence="2" id="KW-1185">Reference proteome</keyword>
<evidence type="ECO:0000313" key="1">
    <source>
        <dbReference type="EMBL" id="CCH16581.1"/>
    </source>
</evidence>